<feature type="chain" id="PRO_5015308990" description="SGNH hydrolase-type esterase domain-containing protein" evidence="1">
    <location>
        <begin position="21"/>
        <end position="520"/>
    </location>
</feature>
<dbReference type="CDD" id="cd00229">
    <property type="entry name" value="SGNH_hydrolase"/>
    <property type="match status" value="1"/>
</dbReference>
<dbReference type="EMBL" id="BEYU01000068">
    <property type="protein sequence ID" value="GBG29952.1"/>
    <property type="molecule type" value="Genomic_DNA"/>
</dbReference>
<protein>
    <recommendedName>
        <fullName evidence="4">SGNH hydrolase-type esterase domain-containing protein</fullName>
    </recommendedName>
</protein>
<dbReference type="InParanoid" id="A0A2R5GGB8"/>
<evidence type="ECO:0000256" key="1">
    <source>
        <dbReference type="SAM" id="SignalP"/>
    </source>
</evidence>
<dbReference type="PANTHER" id="PTHR34407">
    <property type="entry name" value="EXPRESSED PROTEIN"/>
    <property type="match status" value="1"/>
</dbReference>
<dbReference type="PANTHER" id="PTHR34407:SF1">
    <property type="entry name" value="SGNH HYDROLASE-TYPE ESTERASE DOMAIN-CONTAINING PROTEIN"/>
    <property type="match status" value="1"/>
</dbReference>
<gene>
    <name evidence="2" type="ORF">FCC1311_061722</name>
</gene>
<comment type="caution">
    <text evidence="2">The sequence shown here is derived from an EMBL/GenBank/DDBJ whole genome shotgun (WGS) entry which is preliminary data.</text>
</comment>
<feature type="signal peptide" evidence="1">
    <location>
        <begin position="1"/>
        <end position="20"/>
    </location>
</feature>
<dbReference type="InterPro" id="IPR036514">
    <property type="entry name" value="SGNH_hydro_sf"/>
</dbReference>
<dbReference type="Proteomes" id="UP000241890">
    <property type="component" value="Unassembled WGS sequence"/>
</dbReference>
<sequence>MKRLAQQAGVVLAVAGTLLAVNSSVRSQPASWSWSEPALQSSDLALVATQEDGALRHDEGVQGGELVGLEDAAPESEQEPKAFGLGPDAARLAQLLTRYRDGAALKVAATGGSITAGGGSIPSDERYFSKFARLLPDIVSSAGGKKGSTKPGRISIVEAGHGGENSLFGALMFPTLVPEDTDLLLWEYATNDKTAPRTKCCTQDDMLFAQSLFLRRVAAMKKPPVVILVYTWSVPTDRVLRKQLPLRDASLKSTFAHVLQHPLVAGYVSFTTWVQGTSDPPPAASEVKARFFADNVHANRQGHLVMGKLLGKLSSAALSNAESGGGELFSASARFPLPRWPCGTEGSLVRDALTQLQTTYAWTVETPRVESQGLPLDVWDAEARSTISLEAAGLDTVMYGRGDPVRLDRKLELRLPKCADRVFLRFDLRGVRQHTSVFYVHADAVRDLRISGGSGASADLLEPLEIVNATHWSPQLVPVPGAAAAAATDGHSQGCLLQTFPREEFQTWAPAMQVVLVALV</sequence>
<dbReference type="Gene3D" id="3.40.50.1110">
    <property type="entry name" value="SGNH hydrolase"/>
    <property type="match status" value="1"/>
</dbReference>
<evidence type="ECO:0008006" key="4">
    <source>
        <dbReference type="Google" id="ProtNLM"/>
    </source>
</evidence>
<dbReference type="AlphaFoldDB" id="A0A2R5GGB8"/>
<keyword evidence="1" id="KW-0732">Signal</keyword>
<name>A0A2R5GGB8_9STRA</name>
<evidence type="ECO:0000313" key="2">
    <source>
        <dbReference type="EMBL" id="GBG29952.1"/>
    </source>
</evidence>
<keyword evidence="3" id="KW-1185">Reference proteome</keyword>
<reference evidence="2 3" key="1">
    <citation type="submission" date="2017-12" db="EMBL/GenBank/DDBJ databases">
        <title>Sequencing, de novo assembly and annotation of complete genome of a new Thraustochytrid species, strain FCC1311.</title>
        <authorList>
            <person name="Sedici K."/>
            <person name="Godart F."/>
            <person name="Aiese Cigliano R."/>
            <person name="Sanseverino W."/>
            <person name="Barakat M."/>
            <person name="Ortet P."/>
            <person name="Marechal E."/>
            <person name="Cagnac O."/>
            <person name="Amato A."/>
        </authorList>
    </citation>
    <scope>NUCLEOTIDE SEQUENCE [LARGE SCALE GENOMIC DNA]</scope>
</reference>
<organism evidence="2 3">
    <name type="scientific">Hondaea fermentalgiana</name>
    <dbReference type="NCBI Taxonomy" id="2315210"/>
    <lineage>
        <taxon>Eukaryota</taxon>
        <taxon>Sar</taxon>
        <taxon>Stramenopiles</taxon>
        <taxon>Bigyra</taxon>
        <taxon>Labyrinthulomycetes</taxon>
        <taxon>Thraustochytrida</taxon>
        <taxon>Thraustochytriidae</taxon>
        <taxon>Hondaea</taxon>
    </lineage>
</organism>
<proteinExistence type="predicted"/>
<accession>A0A2R5GGB8</accession>
<dbReference type="SUPFAM" id="SSF52266">
    <property type="entry name" value="SGNH hydrolase"/>
    <property type="match status" value="1"/>
</dbReference>
<evidence type="ECO:0000313" key="3">
    <source>
        <dbReference type="Proteomes" id="UP000241890"/>
    </source>
</evidence>